<dbReference type="InterPro" id="IPR004045">
    <property type="entry name" value="Glutathione_S-Trfase_N"/>
</dbReference>
<feature type="domain" description="GST C-terminal" evidence="6">
    <location>
        <begin position="89"/>
        <end position="211"/>
    </location>
</feature>
<dbReference type="PROSITE" id="PS50404">
    <property type="entry name" value="GST_NTER"/>
    <property type="match status" value="1"/>
</dbReference>
<keyword evidence="2" id="KW-0808">Transferase</keyword>
<dbReference type="SUPFAM" id="SSF47616">
    <property type="entry name" value="GST C-terminal domain-like"/>
    <property type="match status" value="1"/>
</dbReference>
<dbReference type="SFLD" id="SFLDG01154">
    <property type="entry name" value="Main.5:_Phi-like"/>
    <property type="match status" value="1"/>
</dbReference>
<evidence type="ECO:0000256" key="4">
    <source>
        <dbReference type="RuleBase" id="RU003494"/>
    </source>
</evidence>
<dbReference type="InterPro" id="IPR010987">
    <property type="entry name" value="Glutathione-S-Trfase_C-like"/>
</dbReference>
<evidence type="ECO:0000313" key="8">
    <source>
        <dbReference type="Proteomes" id="UP000053647"/>
    </source>
</evidence>
<reference evidence="7 8" key="1">
    <citation type="submission" date="2014-06" db="EMBL/GenBank/DDBJ databases">
        <authorList>
            <consortium name="DOE Joint Genome Institute"/>
            <person name="Kuo A."/>
            <person name="Kohler A."/>
            <person name="Nagy L.G."/>
            <person name="Floudas D."/>
            <person name="Copeland A."/>
            <person name="Barry K.W."/>
            <person name="Cichocki N."/>
            <person name="Veneault-Fourrey C."/>
            <person name="LaButti K."/>
            <person name="Lindquist E.A."/>
            <person name="Lipzen A."/>
            <person name="Lundell T."/>
            <person name="Morin E."/>
            <person name="Murat C."/>
            <person name="Sun H."/>
            <person name="Tunlid A."/>
            <person name="Henrissat B."/>
            <person name="Grigoriev I.V."/>
            <person name="Hibbett D.S."/>
            <person name="Martin F."/>
            <person name="Nordberg H.P."/>
            <person name="Cantor M.N."/>
            <person name="Hua S.X."/>
        </authorList>
    </citation>
    <scope>NUCLEOTIDE SEQUENCE [LARGE SCALE GENOMIC DNA]</scope>
    <source>
        <strain evidence="7 8">ATCC 200175</strain>
    </source>
</reference>
<sequence length="211" mass="23353">MVLKLYGYSTSTCTLRVAVVLKEKDVPFEFHAVDLTKGEHKAPAFIANQPFGQVPYIDDDGFILYESRAICRYIAAKYASQGTVLIPTDPKALALFEQAASTETSNFDPSVSGLAWELKFTMWFGGKTDEARAKSLQTQLAGKLDAYEVILSKQKYLGGDEITLADLFHLPYGTIVLDIGIDEFSSRPNVKKWWDAVSSRPTWVAVKDGVA</sequence>
<dbReference type="CDD" id="cd03053">
    <property type="entry name" value="GST_N_Phi"/>
    <property type="match status" value="1"/>
</dbReference>
<dbReference type="GO" id="GO:0043295">
    <property type="term" value="F:glutathione binding"/>
    <property type="evidence" value="ECO:0007669"/>
    <property type="project" value="TreeGrafter"/>
</dbReference>
<dbReference type="SUPFAM" id="SSF52833">
    <property type="entry name" value="Thioredoxin-like"/>
    <property type="match status" value="1"/>
</dbReference>
<dbReference type="InterPro" id="IPR004046">
    <property type="entry name" value="GST_C"/>
</dbReference>
<evidence type="ECO:0000313" key="7">
    <source>
        <dbReference type="EMBL" id="KIJ10791.1"/>
    </source>
</evidence>
<name>A0A0C9TU80_PAXIN</name>
<dbReference type="InterPro" id="IPR036249">
    <property type="entry name" value="Thioredoxin-like_sf"/>
</dbReference>
<evidence type="ECO:0000259" key="6">
    <source>
        <dbReference type="PROSITE" id="PS50405"/>
    </source>
</evidence>
<dbReference type="Gene3D" id="3.40.30.10">
    <property type="entry name" value="Glutaredoxin"/>
    <property type="match status" value="1"/>
</dbReference>
<dbReference type="GO" id="GO:0004364">
    <property type="term" value="F:glutathione transferase activity"/>
    <property type="evidence" value="ECO:0007669"/>
    <property type="project" value="UniProtKB-EC"/>
</dbReference>
<keyword evidence="8" id="KW-1185">Reference proteome</keyword>
<evidence type="ECO:0000256" key="2">
    <source>
        <dbReference type="ARBA" id="ARBA00022679"/>
    </source>
</evidence>
<dbReference type="FunFam" id="3.40.30.10:FF:000016">
    <property type="entry name" value="Glutathione S-transferase F2"/>
    <property type="match status" value="1"/>
</dbReference>
<dbReference type="Pfam" id="PF02798">
    <property type="entry name" value="GST_N"/>
    <property type="match status" value="1"/>
</dbReference>
<comment type="similarity">
    <text evidence="4">Belongs to the GST superfamily.</text>
</comment>
<reference evidence="8" key="2">
    <citation type="submission" date="2015-01" db="EMBL/GenBank/DDBJ databases">
        <title>Evolutionary Origins and Diversification of the Mycorrhizal Mutualists.</title>
        <authorList>
            <consortium name="DOE Joint Genome Institute"/>
            <consortium name="Mycorrhizal Genomics Consortium"/>
            <person name="Kohler A."/>
            <person name="Kuo A."/>
            <person name="Nagy L.G."/>
            <person name="Floudas D."/>
            <person name="Copeland A."/>
            <person name="Barry K.W."/>
            <person name="Cichocki N."/>
            <person name="Veneault-Fourrey C."/>
            <person name="LaButti K."/>
            <person name="Lindquist E.A."/>
            <person name="Lipzen A."/>
            <person name="Lundell T."/>
            <person name="Morin E."/>
            <person name="Murat C."/>
            <person name="Riley R."/>
            <person name="Ohm R."/>
            <person name="Sun H."/>
            <person name="Tunlid A."/>
            <person name="Henrissat B."/>
            <person name="Grigoriev I.V."/>
            <person name="Hibbett D.S."/>
            <person name="Martin F."/>
        </authorList>
    </citation>
    <scope>NUCLEOTIDE SEQUENCE [LARGE SCALE GENOMIC DNA]</scope>
    <source>
        <strain evidence="8">ATCC 200175</strain>
    </source>
</reference>
<dbReference type="InterPro" id="IPR040079">
    <property type="entry name" value="Glutathione_S-Trfase"/>
</dbReference>
<dbReference type="EMBL" id="KN819396">
    <property type="protein sequence ID" value="KIJ10791.1"/>
    <property type="molecule type" value="Genomic_DNA"/>
</dbReference>
<dbReference type="Gene3D" id="1.20.1050.10">
    <property type="match status" value="1"/>
</dbReference>
<dbReference type="PROSITE" id="PS50405">
    <property type="entry name" value="GST_CTER"/>
    <property type="match status" value="1"/>
</dbReference>
<dbReference type="OrthoDB" id="249703at2759"/>
<protein>
    <recommendedName>
        <fullName evidence="1">glutathione transferase</fullName>
        <ecNumber evidence="1">2.5.1.18</ecNumber>
    </recommendedName>
</protein>
<dbReference type="SFLD" id="SFLDS00019">
    <property type="entry name" value="Glutathione_Transferase_(cytos"/>
    <property type="match status" value="1"/>
</dbReference>
<dbReference type="Pfam" id="PF00043">
    <property type="entry name" value="GST_C"/>
    <property type="match status" value="1"/>
</dbReference>
<dbReference type="PANTHER" id="PTHR43900:SF3">
    <property type="entry name" value="GLUTATHIONE S-TRANSFERASE RHO"/>
    <property type="match status" value="1"/>
</dbReference>
<dbReference type="PANTHER" id="PTHR43900">
    <property type="entry name" value="GLUTATHIONE S-TRANSFERASE RHO"/>
    <property type="match status" value="1"/>
</dbReference>
<dbReference type="InterPro" id="IPR036282">
    <property type="entry name" value="Glutathione-S-Trfase_C_sf"/>
</dbReference>
<dbReference type="GO" id="GO:0006749">
    <property type="term" value="P:glutathione metabolic process"/>
    <property type="evidence" value="ECO:0007669"/>
    <property type="project" value="TreeGrafter"/>
</dbReference>
<dbReference type="Proteomes" id="UP000053647">
    <property type="component" value="Unassembled WGS sequence"/>
</dbReference>
<accession>A0A0C9TU80</accession>
<evidence type="ECO:0000256" key="3">
    <source>
        <dbReference type="ARBA" id="ARBA00047960"/>
    </source>
</evidence>
<evidence type="ECO:0000256" key="1">
    <source>
        <dbReference type="ARBA" id="ARBA00012452"/>
    </source>
</evidence>
<comment type="catalytic activity">
    <reaction evidence="3">
        <text>RX + glutathione = an S-substituted glutathione + a halide anion + H(+)</text>
        <dbReference type="Rhea" id="RHEA:16437"/>
        <dbReference type="ChEBI" id="CHEBI:15378"/>
        <dbReference type="ChEBI" id="CHEBI:16042"/>
        <dbReference type="ChEBI" id="CHEBI:17792"/>
        <dbReference type="ChEBI" id="CHEBI:57925"/>
        <dbReference type="ChEBI" id="CHEBI:90779"/>
        <dbReference type="EC" id="2.5.1.18"/>
    </reaction>
</comment>
<gene>
    <name evidence="7" type="ORF">PAXINDRAFT_172063</name>
</gene>
<feature type="domain" description="GST N-terminal" evidence="5">
    <location>
        <begin position="1"/>
        <end position="82"/>
    </location>
</feature>
<dbReference type="GO" id="GO:0005737">
    <property type="term" value="C:cytoplasm"/>
    <property type="evidence" value="ECO:0007669"/>
    <property type="project" value="TreeGrafter"/>
</dbReference>
<dbReference type="SFLD" id="SFLDG00358">
    <property type="entry name" value="Main_(cytGST)"/>
    <property type="match status" value="1"/>
</dbReference>
<dbReference type="EC" id="2.5.1.18" evidence="1"/>
<proteinExistence type="inferred from homology"/>
<dbReference type="HOGENOM" id="CLU_011226_5_1_1"/>
<organism evidence="7 8">
    <name type="scientific">Paxillus involutus ATCC 200175</name>
    <dbReference type="NCBI Taxonomy" id="664439"/>
    <lineage>
        <taxon>Eukaryota</taxon>
        <taxon>Fungi</taxon>
        <taxon>Dikarya</taxon>
        <taxon>Basidiomycota</taxon>
        <taxon>Agaricomycotina</taxon>
        <taxon>Agaricomycetes</taxon>
        <taxon>Agaricomycetidae</taxon>
        <taxon>Boletales</taxon>
        <taxon>Paxilineae</taxon>
        <taxon>Paxillaceae</taxon>
        <taxon>Paxillus</taxon>
    </lineage>
</organism>
<evidence type="ECO:0000259" key="5">
    <source>
        <dbReference type="PROSITE" id="PS50404"/>
    </source>
</evidence>
<dbReference type="AlphaFoldDB" id="A0A0C9TU80"/>